<dbReference type="Proteomes" id="UP000034181">
    <property type="component" value="Unassembled WGS sequence"/>
</dbReference>
<evidence type="ECO:0000313" key="2">
    <source>
        <dbReference type="Proteomes" id="UP000034181"/>
    </source>
</evidence>
<dbReference type="EMBL" id="LBUZ01000007">
    <property type="protein sequence ID" value="KKQ75659.1"/>
    <property type="molecule type" value="Genomic_DNA"/>
</dbReference>
<protein>
    <submittedName>
        <fullName evidence="1">Uncharacterized protein</fullName>
    </submittedName>
</protein>
<name>A0A0G0MPS8_9BACT</name>
<gene>
    <name evidence="1" type="ORF">US96_C0007G0007</name>
</gene>
<sequence length="92" mass="10554">MKIKDSKGVVTNEKLYEAVDAILVGMDHMSKEQEKKNQERHSEIKQELDKLSKKVDVNNASLQDQIENQALDTVSRREFEALKSKVNKLALQ</sequence>
<dbReference type="AlphaFoldDB" id="A0A0G0MPS8"/>
<comment type="caution">
    <text evidence="1">The sequence shown here is derived from an EMBL/GenBank/DDBJ whole genome shotgun (WGS) entry which is preliminary data.</text>
</comment>
<reference evidence="1 2" key="1">
    <citation type="journal article" date="2015" name="Nature">
        <title>rRNA introns, odd ribosomes, and small enigmatic genomes across a large radiation of phyla.</title>
        <authorList>
            <person name="Brown C.T."/>
            <person name="Hug L.A."/>
            <person name="Thomas B.C."/>
            <person name="Sharon I."/>
            <person name="Castelle C.J."/>
            <person name="Singh A."/>
            <person name="Wilkins M.J."/>
            <person name="Williams K.H."/>
            <person name="Banfield J.F."/>
        </authorList>
    </citation>
    <scope>NUCLEOTIDE SEQUENCE [LARGE SCALE GENOMIC DNA]</scope>
</reference>
<proteinExistence type="predicted"/>
<accession>A0A0G0MPS8</accession>
<organism evidence="1 2">
    <name type="scientific">Candidatus Woesebacteria bacterium GW2011_GWB1_38_5b</name>
    <dbReference type="NCBI Taxonomy" id="1618569"/>
    <lineage>
        <taxon>Bacteria</taxon>
        <taxon>Candidatus Woeseibacteriota</taxon>
    </lineage>
</organism>
<evidence type="ECO:0000313" key="1">
    <source>
        <dbReference type="EMBL" id="KKQ75659.1"/>
    </source>
</evidence>